<organism evidence="3 4">
    <name type="scientific">Hyphococcus aureus</name>
    <dbReference type="NCBI Taxonomy" id="2666033"/>
    <lineage>
        <taxon>Bacteria</taxon>
        <taxon>Pseudomonadati</taxon>
        <taxon>Pseudomonadota</taxon>
        <taxon>Alphaproteobacteria</taxon>
        <taxon>Parvularculales</taxon>
        <taxon>Parvularculaceae</taxon>
        <taxon>Hyphococcus</taxon>
    </lineage>
</organism>
<evidence type="ECO:0000313" key="3">
    <source>
        <dbReference type="EMBL" id="MFC6036159.1"/>
    </source>
</evidence>
<dbReference type="PRINTS" id="PR00081">
    <property type="entry name" value="GDHRDH"/>
</dbReference>
<proteinExistence type="inferred from homology"/>
<name>A0ABW1KW19_9PROT</name>
<dbReference type="EC" id="1.1.1.-" evidence="3"/>
<dbReference type="InterPro" id="IPR020904">
    <property type="entry name" value="Sc_DH/Rdtase_CS"/>
</dbReference>
<dbReference type="InterPro" id="IPR002347">
    <property type="entry name" value="SDR_fam"/>
</dbReference>
<evidence type="ECO:0000256" key="2">
    <source>
        <dbReference type="ARBA" id="ARBA00023002"/>
    </source>
</evidence>
<evidence type="ECO:0000256" key="1">
    <source>
        <dbReference type="ARBA" id="ARBA00006484"/>
    </source>
</evidence>
<dbReference type="GO" id="GO:0016491">
    <property type="term" value="F:oxidoreductase activity"/>
    <property type="evidence" value="ECO:0007669"/>
    <property type="project" value="UniProtKB-KW"/>
</dbReference>
<dbReference type="PROSITE" id="PS00061">
    <property type="entry name" value="ADH_SHORT"/>
    <property type="match status" value="1"/>
</dbReference>
<dbReference type="Proteomes" id="UP001596116">
    <property type="component" value="Unassembled WGS sequence"/>
</dbReference>
<dbReference type="PANTHER" id="PTHR24321">
    <property type="entry name" value="DEHYDROGENASES, SHORT CHAIN"/>
    <property type="match status" value="1"/>
</dbReference>
<dbReference type="NCBIfam" id="NF005559">
    <property type="entry name" value="PRK07231.1"/>
    <property type="match status" value="1"/>
</dbReference>
<keyword evidence="2 3" id="KW-0560">Oxidoreductase</keyword>
<dbReference type="PANTHER" id="PTHR24321:SF8">
    <property type="entry name" value="ESTRADIOL 17-BETA-DEHYDROGENASE 8-RELATED"/>
    <property type="match status" value="1"/>
</dbReference>
<dbReference type="Gene3D" id="3.40.50.720">
    <property type="entry name" value="NAD(P)-binding Rossmann-like Domain"/>
    <property type="match status" value="1"/>
</dbReference>
<sequence>MRFKGKSVLVTGAAGGIGLAAARRFAQEGAKLLLCDVNGELLEQVTAELVVDGGEAVSFVADLSDESQCEAMVARSVEIFGGLDIAFNNAGIPTDISIPFSEFSGDDWRKVIGVNLNSYFYCMKAEARAMKTGGAIINTASVASLVAAPNMAAYVASKHGLAGLTKAAALDLIKQKIRVNAVCPGFVRTPMMAPALSMEGAEEQLGAAAPIGRIAEPEEIADIVLFLASEEASYMVGALVSADGGVTIQ</sequence>
<keyword evidence="4" id="KW-1185">Reference proteome</keyword>
<dbReference type="Pfam" id="PF13561">
    <property type="entry name" value="adh_short_C2"/>
    <property type="match status" value="1"/>
</dbReference>
<comment type="similarity">
    <text evidence="1">Belongs to the short-chain dehydrogenases/reductases (SDR) family.</text>
</comment>
<dbReference type="CDD" id="cd05233">
    <property type="entry name" value="SDR_c"/>
    <property type="match status" value="1"/>
</dbReference>
<dbReference type="RefSeq" id="WP_379882613.1">
    <property type="nucleotide sequence ID" value="NZ_JBHPON010000002.1"/>
</dbReference>
<dbReference type="PRINTS" id="PR00080">
    <property type="entry name" value="SDRFAMILY"/>
</dbReference>
<reference evidence="3 4" key="1">
    <citation type="submission" date="2024-09" db="EMBL/GenBank/DDBJ databases">
        <authorList>
            <person name="Zhang Z.-H."/>
        </authorList>
    </citation>
    <scope>NUCLEOTIDE SEQUENCE [LARGE SCALE GENOMIC DNA]</scope>
    <source>
        <strain evidence="3 4">HHTR114</strain>
    </source>
</reference>
<protein>
    <submittedName>
        <fullName evidence="3">SDR family NAD(P)-dependent oxidoreductase</fullName>
        <ecNumber evidence="3">1.1.1.-</ecNumber>
    </submittedName>
</protein>
<evidence type="ECO:0000313" key="4">
    <source>
        <dbReference type="Proteomes" id="UP001596116"/>
    </source>
</evidence>
<dbReference type="EMBL" id="JBHPON010000002">
    <property type="protein sequence ID" value="MFC6036159.1"/>
    <property type="molecule type" value="Genomic_DNA"/>
</dbReference>
<gene>
    <name evidence="3" type="ORF">ACFMB1_11435</name>
</gene>
<dbReference type="SUPFAM" id="SSF51735">
    <property type="entry name" value="NAD(P)-binding Rossmann-fold domains"/>
    <property type="match status" value="1"/>
</dbReference>
<comment type="caution">
    <text evidence="3">The sequence shown here is derived from an EMBL/GenBank/DDBJ whole genome shotgun (WGS) entry which is preliminary data.</text>
</comment>
<accession>A0ABW1KW19</accession>
<dbReference type="InterPro" id="IPR036291">
    <property type="entry name" value="NAD(P)-bd_dom_sf"/>
</dbReference>